<keyword evidence="4" id="KW-1185">Reference proteome</keyword>
<dbReference type="InterPro" id="IPR050523">
    <property type="entry name" value="AKR_Detox_Biosynth"/>
</dbReference>
<dbReference type="InterPro" id="IPR023210">
    <property type="entry name" value="NADP_OxRdtase_dom"/>
</dbReference>
<dbReference type="Proteomes" id="UP000324233">
    <property type="component" value="Chromosome"/>
</dbReference>
<keyword evidence="1 3" id="KW-0560">Oxidoreductase</keyword>
<reference evidence="3 4" key="1">
    <citation type="submission" date="2019-08" db="EMBL/GenBank/DDBJ databases">
        <title>Deep-cultivation of Planctomycetes and their phenomic and genomic characterization uncovers novel biology.</title>
        <authorList>
            <person name="Wiegand S."/>
            <person name="Jogler M."/>
            <person name="Boedeker C."/>
            <person name="Pinto D."/>
            <person name="Vollmers J."/>
            <person name="Rivas-Marin E."/>
            <person name="Kohn T."/>
            <person name="Peeters S.H."/>
            <person name="Heuer A."/>
            <person name="Rast P."/>
            <person name="Oberbeckmann S."/>
            <person name="Bunk B."/>
            <person name="Jeske O."/>
            <person name="Meyerdierks A."/>
            <person name="Storesund J.E."/>
            <person name="Kallscheuer N."/>
            <person name="Luecker S."/>
            <person name="Lage O.M."/>
            <person name="Pohl T."/>
            <person name="Merkel B.J."/>
            <person name="Hornburger P."/>
            <person name="Mueller R.-W."/>
            <person name="Bruemmer F."/>
            <person name="Labrenz M."/>
            <person name="Spormann A.M."/>
            <person name="Op den Camp H."/>
            <person name="Overmann J."/>
            <person name="Amann R."/>
            <person name="Jetten M.S.M."/>
            <person name="Mascher T."/>
            <person name="Medema M.H."/>
            <person name="Devos D.P."/>
            <person name="Kaster A.-K."/>
            <person name="Ovreas L."/>
            <person name="Rohde M."/>
            <person name="Galperin M.Y."/>
            <person name="Jogler C."/>
        </authorList>
    </citation>
    <scope>NUCLEOTIDE SEQUENCE [LARGE SCALE GENOMIC DNA]</scope>
    <source>
        <strain evidence="3 4">OJF2</strain>
    </source>
</reference>
<dbReference type="EMBL" id="CP042997">
    <property type="protein sequence ID" value="QEH34660.1"/>
    <property type="molecule type" value="Genomic_DNA"/>
</dbReference>
<sequence>MQQRRVGRTGLKVSSICLGTMTFAGQCDEETSFRILEKACEGGVTFLDTADCYPLPVSPETAGRTEEVIGRWLADAPGRRDELVVATKCRLRVGHGPNDEGLSRRHIVAACEKSLKRLRTDRIDLYQSHFPDPETPIEETLRAFDDLVRAGKVLYVGCSNYPAWQLALALGVSERDGLARYDCVQPRYNALYREIEPELLPLCRDRGVGVIVYNPLAGGMLTGKHRGDAPPEPGTRFTMGAAGELYRERYWHAAQFEAVAALKAACESRGLDVATASVAWVLAQPGITSAIVGASRPEQLDATLPAADLTLDDETKAAFDAAWWSLPRRPIGR</sequence>
<dbReference type="EC" id="1.1.1.-" evidence="3"/>
<evidence type="ECO:0000313" key="3">
    <source>
        <dbReference type="EMBL" id="QEH34660.1"/>
    </source>
</evidence>
<dbReference type="GO" id="GO:0005829">
    <property type="term" value="C:cytosol"/>
    <property type="evidence" value="ECO:0007669"/>
    <property type="project" value="TreeGrafter"/>
</dbReference>
<evidence type="ECO:0000313" key="4">
    <source>
        <dbReference type="Proteomes" id="UP000324233"/>
    </source>
</evidence>
<dbReference type="RefSeq" id="WP_148594549.1">
    <property type="nucleotide sequence ID" value="NZ_CP042997.1"/>
</dbReference>
<dbReference type="Pfam" id="PF00248">
    <property type="entry name" value="Aldo_ket_red"/>
    <property type="match status" value="1"/>
</dbReference>
<dbReference type="InterPro" id="IPR020471">
    <property type="entry name" value="AKR"/>
</dbReference>
<evidence type="ECO:0000259" key="2">
    <source>
        <dbReference type="Pfam" id="PF00248"/>
    </source>
</evidence>
<dbReference type="Gene3D" id="3.20.20.100">
    <property type="entry name" value="NADP-dependent oxidoreductase domain"/>
    <property type="match status" value="1"/>
</dbReference>
<name>A0A5B9W3X2_9BACT</name>
<dbReference type="SUPFAM" id="SSF51430">
    <property type="entry name" value="NAD(P)-linked oxidoreductase"/>
    <property type="match status" value="1"/>
</dbReference>
<feature type="domain" description="NADP-dependent oxidoreductase" evidence="2">
    <location>
        <begin position="16"/>
        <end position="322"/>
    </location>
</feature>
<organism evidence="3 4">
    <name type="scientific">Aquisphaera giovannonii</name>
    <dbReference type="NCBI Taxonomy" id="406548"/>
    <lineage>
        <taxon>Bacteria</taxon>
        <taxon>Pseudomonadati</taxon>
        <taxon>Planctomycetota</taxon>
        <taxon>Planctomycetia</taxon>
        <taxon>Isosphaerales</taxon>
        <taxon>Isosphaeraceae</taxon>
        <taxon>Aquisphaera</taxon>
    </lineage>
</organism>
<dbReference type="AlphaFoldDB" id="A0A5B9W3X2"/>
<proteinExistence type="predicted"/>
<dbReference type="OrthoDB" id="9773828at2"/>
<dbReference type="PANTHER" id="PTHR43364:SF4">
    <property type="entry name" value="NAD(P)-LINKED OXIDOREDUCTASE SUPERFAMILY PROTEIN"/>
    <property type="match status" value="1"/>
</dbReference>
<accession>A0A5B9W3X2</accession>
<dbReference type="InterPro" id="IPR036812">
    <property type="entry name" value="NAD(P)_OxRdtase_dom_sf"/>
</dbReference>
<dbReference type="PRINTS" id="PR00069">
    <property type="entry name" value="ALDKETRDTASE"/>
</dbReference>
<dbReference type="GO" id="GO:0016491">
    <property type="term" value="F:oxidoreductase activity"/>
    <property type="evidence" value="ECO:0007669"/>
    <property type="project" value="UniProtKB-KW"/>
</dbReference>
<gene>
    <name evidence="3" type="primary">yhdN_6</name>
    <name evidence="3" type="ORF">OJF2_32010</name>
</gene>
<dbReference type="FunFam" id="3.20.20.100:FF:000004">
    <property type="entry name" value="Oxidoreductase, aldo/keto reductase"/>
    <property type="match status" value="1"/>
</dbReference>
<protein>
    <submittedName>
        <fullName evidence="3">General stress protein 69</fullName>
        <ecNumber evidence="3">1.1.1.-</ecNumber>
    </submittedName>
</protein>
<evidence type="ECO:0000256" key="1">
    <source>
        <dbReference type="ARBA" id="ARBA00023002"/>
    </source>
</evidence>
<dbReference type="PANTHER" id="PTHR43364">
    <property type="entry name" value="NADH-SPECIFIC METHYLGLYOXAL REDUCTASE-RELATED"/>
    <property type="match status" value="1"/>
</dbReference>
<dbReference type="KEGG" id="agv:OJF2_32010"/>